<dbReference type="GO" id="GO:0003677">
    <property type="term" value="F:DNA binding"/>
    <property type="evidence" value="ECO:0007669"/>
    <property type="project" value="InterPro"/>
</dbReference>
<dbReference type="GO" id="GO:0070063">
    <property type="term" value="F:RNA polymerase binding"/>
    <property type="evidence" value="ECO:0007669"/>
    <property type="project" value="InterPro"/>
</dbReference>
<evidence type="ECO:0000313" key="2">
    <source>
        <dbReference type="EMBL" id="MEF7612787.1"/>
    </source>
</evidence>
<organism evidence="2 3">
    <name type="scientific">Aquincola agrisoli</name>
    <dbReference type="NCBI Taxonomy" id="3119538"/>
    <lineage>
        <taxon>Bacteria</taxon>
        <taxon>Pseudomonadati</taxon>
        <taxon>Pseudomonadota</taxon>
        <taxon>Betaproteobacteria</taxon>
        <taxon>Burkholderiales</taxon>
        <taxon>Sphaerotilaceae</taxon>
        <taxon>Aquincola</taxon>
    </lineage>
</organism>
<dbReference type="GO" id="GO:0032784">
    <property type="term" value="P:regulation of DNA-templated transcription elongation"/>
    <property type="evidence" value="ECO:0007669"/>
    <property type="project" value="InterPro"/>
</dbReference>
<gene>
    <name evidence="2" type="primary">rnk</name>
    <name evidence="2" type="ORF">V4F39_02620</name>
</gene>
<dbReference type="AlphaFoldDB" id="A0AAW9Q812"/>
<sequence>MEAAVLERTLTELDHIRLTRLVQRAAGSALAQANHPLCKLLDAADVVPSQAIPRDVVTMNSRVELWDPATEQCSTMTLRYPADADPASGAVSVMSPLGMELLGLPAGSTVRWGTADGRSHGAALVSVLFQPEAAGDYLA</sequence>
<dbReference type="Gene3D" id="3.10.50.30">
    <property type="entry name" value="Transcription elongation factor, GreA/GreB, C-terminal domain"/>
    <property type="match status" value="1"/>
</dbReference>
<dbReference type="SUPFAM" id="SSF54534">
    <property type="entry name" value="FKBP-like"/>
    <property type="match status" value="1"/>
</dbReference>
<dbReference type="InterPro" id="IPR001437">
    <property type="entry name" value="Tscrpt_elong_fac_GreA/B_C"/>
</dbReference>
<dbReference type="NCBIfam" id="NF004396">
    <property type="entry name" value="PRK05753.1"/>
    <property type="match status" value="1"/>
</dbReference>
<dbReference type="PANTHER" id="PTHR30437:SF5">
    <property type="entry name" value="REGULATOR OF NUCLEOSIDE DIPHOSPHATE KINASE"/>
    <property type="match status" value="1"/>
</dbReference>
<dbReference type="PANTHER" id="PTHR30437">
    <property type="entry name" value="TRANSCRIPTION ELONGATION FACTOR GREA"/>
    <property type="match status" value="1"/>
</dbReference>
<evidence type="ECO:0000259" key="1">
    <source>
        <dbReference type="Pfam" id="PF01272"/>
    </source>
</evidence>
<keyword evidence="3" id="KW-1185">Reference proteome</keyword>
<feature type="domain" description="Transcription elongation factor GreA/GreB C-terminal" evidence="1">
    <location>
        <begin position="53"/>
        <end position="118"/>
    </location>
</feature>
<dbReference type="GO" id="GO:0016301">
    <property type="term" value="F:kinase activity"/>
    <property type="evidence" value="ECO:0007669"/>
    <property type="project" value="UniProtKB-KW"/>
</dbReference>
<dbReference type="Pfam" id="PF01272">
    <property type="entry name" value="GreA_GreB"/>
    <property type="match status" value="1"/>
</dbReference>
<dbReference type="EMBL" id="JAZIBG010000009">
    <property type="protein sequence ID" value="MEF7612787.1"/>
    <property type="molecule type" value="Genomic_DNA"/>
</dbReference>
<dbReference type="InterPro" id="IPR036953">
    <property type="entry name" value="GreA/GreB_C_sf"/>
</dbReference>
<proteinExistence type="predicted"/>
<dbReference type="Proteomes" id="UP001336250">
    <property type="component" value="Unassembled WGS sequence"/>
</dbReference>
<comment type="caution">
    <text evidence="2">The sequence shown here is derived from an EMBL/GenBank/DDBJ whole genome shotgun (WGS) entry which is preliminary data.</text>
</comment>
<protein>
    <submittedName>
        <fullName evidence="2">Nucleoside diphosphate kinase regulator</fullName>
    </submittedName>
</protein>
<keyword evidence="2" id="KW-0418">Kinase</keyword>
<name>A0AAW9Q812_9BURK</name>
<evidence type="ECO:0000313" key="3">
    <source>
        <dbReference type="Proteomes" id="UP001336250"/>
    </source>
</evidence>
<dbReference type="GO" id="GO:0006354">
    <property type="term" value="P:DNA-templated transcription elongation"/>
    <property type="evidence" value="ECO:0007669"/>
    <property type="project" value="TreeGrafter"/>
</dbReference>
<reference evidence="2 3" key="1">
    <citation type="submission" date="2024-02" db="EMBL/GenBank/DDBJ databases">
        <title>Genome sequence of Aquincola sp. MAHUQ-54.</title>
        <authorList>
            <person name="Huq M.A."/>
        </authorList>
    </citation>
    <scope>NUCLEOTIDE SEQUENCE [LARGE SCALE GENOMIC DNA]</scope>
    <source>
        <strain evidence="2 3">MAHUQ-54</strain>
    </source>
</reference>
<dbReference type="InterPro" id="IPR023459">
    <property type="entry name" value="Tscrpt_elong_fac_GreA/B_fam"/>
</dbReference>
<keyword evidence="2" id="KW-0808">Transferase</keyword>
<dbReference type="RefSeq" id="WP_332287681.1">
    <property type="nucleotide sequence ID" value="NZ_JAZIBG010000009.1"/>
</dbReference>
<accession>A0AAW9Q812</accession>